<accession>A0A9Q8X2X2</accession>
<dbReference type="AlphaFoldDB" id="A0A9Q8X2X2"/>
<evidence type="ECO:0000256" key="1">
    <source>
        <dbReference type="SAM" id="Phobius"/>
    </source>
</evidence>
<name>A0A9Q8X2X2_9GAMM</name>
<protein>
    <submittedName>
        <fullName evidence="2">Uncharacterized protein</fullName>
    </submittedName>
</protein>
<reference evidence="2" key="1">
    <citation type="submission" date="2022-05" db="EMBL/GenBank/DDBJ databases">
        <title>Single-amplified genomics reveal most streamlined microbe among free-living bacteria.</title>
        <authorList>
            <person name="Roda-Garcia J."/>
            <person name="Haro-Moreno J.M."/>
            <person name="Rodriguez-Valera F."/>
            <person name="Almagro-Moreno S."/>
            <person name="Lopez-Perez M."/>
        </authorList>
    </citation>
    <scope>NUCLEOTIDE SEQUENCE</scope>
    <source>
        <strain evidence="2">TMED112-D2-2</strain>
    </source>
</reference>
<keyword evidence="3" id="KW-1185">Reference proteome</keyword>
<organism evidence="2 3">
    <name type="scientific">SAR86 cluster bacterium</name>
    <dbReference type="NCBI Taxonomy" id="2030880"/>
    <lineage>
        <taxon>Bacteria</taxon>
        <taxon>Pseudomonadati</taxon>
        <taxon>Pseudomonadota</taxon>
        <taxon>Gammaproteobacteria</taxon>
        <taxon>SAR86 cluster</taxon>
    </lineage>
</organism>
<evidence type="ECO:0000313" key="2">
    <source>
        <dbReference type="EMBL" id="URQ63677.1"/>
    </source>
</evidence>
<proteinExistence type="predicted"/>
<keyword evidence="1" id="KW-0472">Membrane</keyword>
<dbReference type="EMBL" id="CP097966">
    <property type="protein sequence ID" value="URQ63677.1"/>
    <property type="molecule type" value="Genomic_DNA"/>
</dbReference>
<gene>
    <name evidence="2" type="ORF">M9B40_02630</name>
</gene>
<dbReference type="Proteomes" id="UP001056381">
    <property type="component" value="Chromosome"/>
</dbReference>
<keyword evidence="1" id="KW-0812">Transmembrane</keyword>
<evidence type="ECO:0000313" key="3">
    <source>
        <dbReference type="Proteomes" id="UP001056381"/>
    </source>
</evidence>
<feature type="transmembrane region" description="Helical" evidence="1">
    <location>
        <begin position="199"/>
        <end position="219"/>
    </location>
</feature>
<sequence length="341" mass="39846">MMKIFIFNDLETGSYLDDKNVSTCKYSTLENEKDVLFVFPDQMLTHVNETEKYKKRANLEAKLINNSLTSSLNIDNNLNVLKCSLEKGNYFLINDKNLKIIKNLFQNFENDVQITSDVLFFSEIFKENINYLDNYYLNTNSQFLKFSKNALKVLKYKGSEFKKIVDNDLIKSINSQFDSYKLNTFNIGNLINFEKNKKYVFGLISVVVLINLIGIGNLINQTYKLNSFNEIILDLYEDLYPLEKPLNVEQEINEKIENLNLQESTVLKLIYKISSSKLKNGQLVDLHYSRELNKLEFEILFNNSSDEIIFLNEQAFEGNNFKKVSSRTDRGLVVTKFIYEF</sequence>
<keyword evidence="1" id="KW-1133">Transmembrane helix</keyword>